<proteinExistence type="predicted"/>
<organism evidence="2 3">
    <name type="scientific">Solanum bulbocastanum</name>
    <name type="common">Wild potato</name>
    <dbReference type="NCBI Taxonomy" id="147425"/>
    <lineage>
        <taxon>Eukaryota</taxon>
        <taxon>Viridiplantae</taxon>
        <taxon>Streptophyta</taxon>
        <taxon>Embryophyta</taxon>
        <taxon>Tracheophyta</taxon>
        <taxon>Spermatophyta</taxon>
        <taxon>Magnoliopsida</taxon>
        <taxon>eudicotyledons</taxon>
        <taxon>Gunneridae</taxon>
        <taxon>Pentapetalae</taxon>
        <taxon>asterids</taxon>
        <taxon>lamiids</taxon>
        <taxon>Solanales</taxon>
        <taxon>Solanaceae</taxon>
        <taxon>Solanoideae</taxon>
        <taxon>Solaneae</taxon>
        <taxon>Solanum</taxon>
    </lineage>
</organism>
<keyword evidence="1" id="KW-0175">Coiled coil</keyword>
<protein>
    <submittedName>
        <fullName evidence="2">Uncharacterized protein</fullName>
    </submittedName>
</protein>
<gene>
    <name evidence="2" type="ORF">RDI58_017056</name>
</gene>
<accession>A0AAN8TEA7</accession>
<evidence type="ECO:0000313" key="3">
    <source>
        <dbReference type="Proteomes" id="UP001371456"/>
    </source>
</evidence>
<sequence>MLHIVFGECESNFNLERLESELLESILRYNYDQLKDSYLTKYMDCLSKNLNDVLMCPERNHSLKNEEILETNRLIKQLKIVQKTMKILRYVYVSEINGCVEHEKLKGLDTRIQFMADNVGQIFFLFGFVGMKKKQSQQKKQMPKRMKKKHIQKKHFMKRMKKKKTRKKMKKKRIQKKQTLKRMKKKQIQKRIRMISRESLIVYFSWLC</sequence>
<dbReference type="Proteomes" id="UP001371456">
    <property type="component" value="Unassembled WGS sequence"/>
</dbReference>
<evidence type="ECO:0000313" key="2">
    <source>
        <dbReference type="EMBL" id="KAK6783602.1"/>
    </source>
</evidence>
<dbReference type="AlphaFoldDB" id="A0AAN8TEA7"/>
<feature type="coiled-coil region" evidence="1">
    <location>
        <begin position="157"/>
        <end position="186"/>
    </location>
</feature>
<keyword evidence="3" id="KW-1185">Reference proteome</keyword>
<dbReference type="EMBL" id="JBANQN010000007">
    <property type="protein sequence ID" value="KAK6783602.1"/>
    <property type="molecule type" value="Genomic_DNA"/>
</dbReference>
<comment type="caution">
    <text evidence="2">The sequence shown here is derived from an EMBL/GenBank/DDBJ whole genome shotgun (WGS) entry which is preliminary data.</text>
</comment>
<name>A0AAN8TEA7_SOLBU</name>
<reference evidence="2 3" key="1">
    <citation type="submission" date="2024-02" db="EMBL/GenBank/DDBJ databases">
        <title>de novo genome assembly of Solanum bulbocastanum strain 11H21.</title>
        <authorList>
            <person name="Hosaka A.J."/>
        </authorList>
    </citation>
    <scope>NUCLEOTIDE SEQUENCE [LARGE SCALE GENOMIC DNA]</scope>
    <source>
        <tissue evidence="2">Young leaves</tissue>
    </source>
</reference>
<evidence type="ECO:0000256" key="1">
    <source>
        <dbReference type="SAM" id="Coils"/>
    </source>
</evidence>